<proteinExistence type="predicted"/>
<evidence type="ECO:0000313" key="3">
    <source>
        <dbReference type="Proteomes" id="UP000607197"/>
    </source>
</evidence>
<dbReference type="InterPro" id="IPR055940">
    <property type="entry name" value="DUF7518"/>
</dbReference>
<evidence type="ECO:0000256" key="1">
    <source>
        <dbReference type="SAM" id="MobiDB-lite"/>
    </source>
</evidence>
<evidence type="ECO:0000313" key="2">
    <source>
        <dbReference type="EMBL" id="GGL70830.1"/>
    </source>
</evidence>
<sequence length="127" mass="14134">MWSMSSEVEDERVEELEKRVSEMEATIRGLTEELVDANTRIRKLEEREGMHEPMDRVEHQQVSPDGQPAADEEAPAGGWGEDDDAQRQARSQMEESKGDGAESSKDGDANEEAENEDSDLGDDIIVA</sequence>
<feature type="compositionally biased region" description="Acidic residues" evidence="1">
    <location>
        <begin position="109"/>
        <end position="127"/>
    </location>
</feature>
<dbReference type="Proteomes" id="UP000607197">
    <property type="component" value="Unassembled WGS sequence"/>
</dbReference>
<feature type="region of interest" description="Disordered" evidence="1">
    <location>
        <begin position="37"/>
        <end position="127"/>
    </location>
</feature>
<name>A0A830FG01_9EURY</name>
<reference evidence="2" key="1">
    <citation type="journal article" date="2014" name="Int. J. Syst. Evol. Microbiol.">
        <title>Complete genome sequence of Corynebacterium casei LMG S-19264T (=DSM 44701T), isolated from a smear-ripened cheese.</title>
        <authorList>
            <consortium name="US DOE Joint Genome Institute (JGI-PGF)"/>
            <person name="Walter F."/>
            <person name="Albersmeier A."/>
            <person name="Kalinowski J."/>
            <person name="Ruckert C."/>
        </authorList>
    </citation>
    <scope>NUCLEOTIDE SEQUENCE</scope>
    <source>
        <strain evidence="2">JCM 19596</strain>
    </source>
</reference>
<feature type="compositionally biased region" description="Basic and acidic residues" evidence="1">
    <location>
        <begin position="92"/>
        <end position="108"/>
    </location>
</feature>
<accession>A0A830FG01</accession>
<dbReference type="Pfam" id="PF24362">
    <property type="entry name" value="DUF7518"/>
    <property type="match status" value="1"/>
</dbReference>
<feature type="region of interest" description="Disordered" evidence="1">
    <location>
        <begin position="1"/>
        <end position="20"/>
    </location>
</feature>
<reference evidence="2" key="2">
    <citation type="submission" date="2020-09" db="EMBL/GenBank/DDBJ databases">
        <authorList>
            <person name="Sun Q."/>
            <person name="Ohkuma M."/>
        </authorList>
    </citation>
    <scope>NUCLEOTIDE SEQUENCE</scope>
    <source>
        <strain evidence="2">JCM 19596</strain>
    </source>
</reference>
<dbReference type="AlphaFoldDB" id="A0A830FG01"/>
<gene>
    <name evidence="2" type="ORF">GCM10009039_31110</name>
</gene>
<feature type="compositionally biased region" description="Acidic residues" evidence="1">
    <location>
        <begin position="70"/>
        <end position="84"/>
    </location>
</feature>
<dbReference type="EMBL" id="BMPG01000005">
    <property type="protein sequence ID" value="GGL70830.1"/>
    <property type="molecule type" value="Genomic_DNA"/>
</dbReference>
<keyword evidence="3" id="KW-1185">Reference proteome</keyword>
<protein>
    <submittedName>
        <fullName evidence="2">Uncharacterized protein</fullName>
    </submittedName>
</protein>
<organism evidence="2 3">
    <name type="scientific">Halocalculus aciditolerans</name>
    <dbReference type="NCBI Taxonomy" id="1383812"/>
    <lineage>
        <taxon>Archaea</taxon>
        <taxon>Methanobacteriati</taxon>
        <taxon>Methanobacteriota</taxon>
        <taxon>Stenosarchaea group</taxon>
        <taxon>Halobacteria</taxon>
        <taxon>Halobacteriales</taxon>
        <taxon>Halobacteriaceae</taxon>
        <taxon>Halocalculus</taxon>
    </lineage>
</organism>
<comment type="caution">
    <text evidence="2">The sequence shown here is derived from an EMBL/GenBank/DDBJ whole genome shotgun (WGS) entry which is preliminary data.</text>
</comment>
<feature type="compositionally biased region" description="Basic and acidic residues" evidence="1">
    <location>
        <begin position="42"/>
        <end position="59"/>
    </location>
</feature>